<comment type="caution">
    <text evidence="4">The sequence shown here is derived from an EMBL/GenBank/DDBJ whole genome shotgun (WGS) entry which is preliminary data.</text>
</comment>
<evidence type="ECO:0000313" key="5">
    <source>
        <dbReference type="Proteomes" id="UP001519064"/>
    </source>
</evidence>
<dbReference type="Pfam" id="PF13193">
    <property type="entry name" value="AMP-binding_C"/>
    <property type="match status" value="1"/>
</dbReference>
<protein>
    <submittedName>
        <fullName evidence="4">AMP-binding protein</fullName>
    </submittedName>
</protein>
<dbReference type="Proteomes" id="UP001519064">
    <property type="component" value="Unassembled WGS sequence"/>
</dbReference>
<dbReference type="InterPro" id="IPR000873">
    <property type="entry name" value="AMP-dep_synth/lig_dom"/>
</dbReference>
<dbReference type="InterPro" id="IPR045851">
    <property type="entry name" value="AMP-bd_C_sf"/>
</dbReference>
<reference evidence="4 5" key="1">
    <citation type="submission" date="2020-11" db="EMBL/GenBank/DDBJ databases">
        <title>Streptomyces spirodelae sp. nov., isolated from duckweed.</title>
        <authorList>
            <person name="Saimee Y."/>
            <person name="Duangmal K."/>
        </authorList>
    </citation>
    <scope>NUCLEOTIDE SEQUENCE [LARGE SCALE GENOMIC DNA]</scope>
    <source>
        <strain evidence="4 5">S16-07</strain>
    </source>
</reference>
<dbReference type="Gene3D" id="3.40.50.12780">
    <property type="entry name" value="N-terminal domain of ligase-like"/>
    <property type="match status" value="1"/>
</dbReference>
<feature type="domain" description="AMP-dependent synthetase/ligase" evidence="2">
    <location>
        <begin position="31"/>
        <end position="411"/>
    </location>
</feature>
<dbReference type="InterPro" id="IPR050237">
    <property type="entry name" value="ATP-dep_AMP-bd_enzyme"/>
</dbReference>
<dbReference type="RefSeq" id="WP_209238214.1">
    <property type="nucleotide sequence ID" value="NZ_JADKMA010000016.1"/>
</dbReference>
<dbReference type="PANTHER" id="PTHR43767">
    <property type="entry name" value="LONG-CHAIN-FATTY-ACID--COA LIGASE"/>
    <property type="match status" value="1"/>
</dbReference>
<sequence length="589" mass="60800">MRAEAVPEHLERAYTDRGYWRDDLLDDIALRHASLTPGRAALIGPSRTLTYGQLAAETDTAAAAFTAAGLRPRDAVVVRLPNTVEVVVALLGLLRAGVVPVLVPPAVGEDELRHVAAGTEARGALLVDQLNGRSARTFTELRDEKLGADSAFFGAFLTAATGGRTANGSGRAGALPEGAYDLSGLLAGEAAPVQAVPARTWCSADLAFCLLSGGSTGPPKVIPRTHRDYVHNVEISARLAGLGPHTRYLAALPVTHNFTLGCPGVLGTLASGGTVVLGEAAPSAVAAAVASQQVTVTALVPGLAKSLTARDGAGSSSLEVLQVGGAKLHEADARRLIDRLGCHVQQVFGMAEGLLNFTRLDDPDDVVAATQGRPASPGDEWRTVGPDGRPVPAEEGGELQVRGPYTIRGYLAEPEVNAAAFTEDGWFRTGDIVRLHPSGNFVVTGRRKDFINRGGEKIAAAEIEGRLAAHPAVADCAAVPAPHDFLGETVCVFVVPAAGADPEGVTLHELRRHLRGLGLPAYGLPELLRVVDALPQTAVGKPDRAALTRLAAEPPSDPMVTTAPGTPAAPAAPANPGAPIALPGLTSNS</sequence>
<organism evidence="4 5">
    <name type="scientific">Streptomyces oryzae</name>
    <dbReference type="NCBI Taxonomy" id="1434886"/>
    <lineage>
        <taxon>Bacteria</taxon>
        <taxon>Bacillati</taxon>
        <taxon>Actinomycetota</taxon>
        <taxon>Actinomycetes</taxon>
        <taxon>Kitasatosporales</taxon>
        <taxon>Streptomycetaceae</taxon>
        <taxon>Streptomyces</taxon>
    </lineage>
</organism>
<keyword evidence="5" id="KW-1185">Reference proteome</keyword>
<dbReference type="PANTHER" id="PTHR43767:SF1">
    <property type="entry name" value="NONRIBOSOMAL PEPTIDE SYNTHASE PES1 (EUROFUNG)-RELATED"/>
    <property type="match status" value="1"/>
</dbReference>
<feature type="compositionally biased region" description="Low complexity" evidence="1">
    <location>
        <begin position="561"/>
        <end position="589"/>
    </location>
</feature>
<evidence type="ECO:0000259" key="2">
    <source>
        <dbReference type="Pfam" id="PF00501"/>
    </source>
</evidence>
<evidence type="ECO:0000313" key="4">
    <source>
        <dbReference type="EMBL" id="MBO8191117.1"/>
    </source>
</evidence>
<dbReference type="Gene3D" id="3.30.300.30">
    <property type="match status" value="1"/>
</dbReference>
<gene>
    <name evidence="4" type="ORF">ITI46_05330</name>
</gene>
<proteinExistence type="predicted"/>
<feature type="region of interest" description="Disordered" evidence="1">
    <location>
        <begin position="551"/>
        <end position="589"/>
    </location>
</feature>
<name>A0ABS3X6W3_9ACTN</name>
<dbReference type="Pfam" id="PF00501">
    <property type="entry name" value="AMP-binding"/>
    <property type="match status" value="1"/>
</dbReference>
<dbReference type="InterPro" id="IPR025110">
    <property type="entry name" value="AMP-bd_C"/>
</dbReference>
<dbReference type="EMBL" id="JADKMA010000016">
    <property type="protein sequence ID" value="MBO8191117.1"/>
    <property type="molecule type" value="Genomic_DNA"/>
</dbReference>
<feature type="region of interest" description="Disordered" evidence="1">
    <location>
        <begin position="371"/>
        <end position="396"/>
    </location>
</feature>
<accession>A0ABS3X6W3</accession>
<evidence type="ECO:0000256" key="1">
    <source>
        <dbReference type="SAM" id="MobiDB-lite"/>
    </source>
</evidence>
<dbReference type="InterPro" id="IPR042099">
    <property type="entry name" value="ANL_N_sf"/>
</dbReference>
<dbReference type="SUPFAM" id="SSF56801">
    <property type="entry name" value="Acetyl-CoA synthetase-like"/>
    <property type="match status" value="1"/>
</dbReference>
<evidence type="ECO:0000259" key="3">
    <source>
        <dbReference type="Pfam" id="PF13193"/>
    </source>
</evidence>
<feature type="domain" description="AMP-binding enzyme C-terminal" evidence="3">
    <location>
        <begin position="462"/>
        <end position="541"/>
    </location>
</feature>